<dbReference type="GeneID" id="31358353"/>
<keyword evidence="2" id="KW-1185">Reference proteome</keyword>
<dbReference type="RefSeq" id="XP_020435880.1">
    <property type="nucleotide sequence ID" value="XM_020573808.1"/>
</dbReference>
<dbReference type="EMBL" id="ADBJ01000010">
    <property type="protein sequence ID" value="EFA83763.1"/>
    <property type="molecule type" value="Genomic_DNA"/>
</dbReference>
<evidence type="ECO:0000313" key="2">
    <source>
        <dbReference type="Proteomes" id="UP000001396"/>
    </source>
</evidence>
<protein>
    <submittedName>
        <fullName evidence="1">Uncharacterized protein</fullName>
    </submittedName>
</protein>
<name>D3B365_HETP5</name>
<dbReference type="Proteomes" id="UP000001396">
    <property type="component" value="Unassembled WGS sequence"/>
</dbReference>
<dbReference type="AlphaFoldDB" id="D3B365"/>
<proteinExistence type="predicted"/>
<reference evidence="1 2" key="1">
    <citation type="journal article" date="2011" name="Genome Res.">
        <title>Phylogeny-wide analysis of social amoeba genomes highlights ancient origins for complex intercellular communication.</title>
        <authorList>
            <person name="Heidel A.J."/>
            <person name="Lawal H.M."/>
            <person name="Felder M."/>
            <person name="Schilde C."/>
            <person name="Helps N.R."/>
            <person name="Tunggal B."/>
            <person name="Rivero F."/>
            <person name="John U."/>
            <person name="Schleicher M."/>
            <person name="Eichinger L."/>
            <person name="Platzer M."/>
            <person name="Noegel A.A."/>
            <person name="Schaap P."/>
            <person name="Gloeckner G."/>
        </authorList>
    </citation>
    <scope>NUCLEOTIDE SEQUENCE [LARGE SCALE GENOMIC DNA]</scope>
    <source>
        <strain evidence="2">ATCC 26659 / Pp 5 / PN500</strain>
    </source>
</reference>
<evidence type="ECO:0000313" key="1">
    <source>
        <dbReference type="EMBL" id="EFA83763.1"/>
    </source>
</evidence>
<gene>
    <name evidence="1" type="ORF">PPL_02830</name>
</gene>
<organism evidence="1 2">
    <name type="scientific">Heterostelium pallidum (strain ATCC 26659 / Pp 5 / PN500)</name>
    <name type="common">Cellular slime mold</name>
    <name type="synonym">Polysphondylium pallidum</name>
    <dbReference type="NCBI Taxonomy" id="670386"/>
    <lineage>
        <taxon>Eukaryota</taxon>
        <taxon>Amoebozoa</taxon>
        <taxon>Evosea</taxon>
        <taxon>Eumycetozoa</taxon>
        <taxon>Dictyostelia</taxon>
        <taxon>Acytosteliales</taxon>
        <taxon>Acytosteliaceae</taxon>
        <taxon>Heterostelium</taxon>
    </lineage>
</organism>
<dbReference type="InParanoid" id="D3B365"/>
<accession>D3B365</accession>
<sequence length="505" mass="56446">MGCVALNKNSRIAKIPLGPIDSSTSIGVQIQYYNGQDPSNLEIDNLFTLPFINKGFGISTYPTKAATPLMKSYSQMADLRKILRIFKLEDKPMDYPNIYSSPFQIFKQIKSYFDPPNNSNITVFQYISGMEPSDAYFVGTNPNQLNIFLNYTINPISLPLGLITYSIGPQLGFNVSQISIQRSEIYGGGVSGKLSSSNLLKFPITSSVPKQPITFNKIESIKVSPTTQLLRITITSVYPLAVVFIGEVINPKLISGSRINGVFEMEVQTQYFQFGYQMVFTDSSGFNSVLYYSQAYNSDFSVLPSELKFDKNETFDLTTIQTINFTNRIMNYNLNYLPINNSVVFSTTQQNPDLIPTIDFGNSNVFKGIFDPYIQSYSINFTVPPLVISGDFYYTIGLSGFYIQSSDLRSKFGGFASLKISNLLTSLQLANDIMKPLLTKLIAGSSIKLYGFLNWNLTIEDSPNGFLYGTESVGIVVPRCQSTDNCLTDKLIRLYKRNKNSINNS</sequence>
<comment type="caution">
    <text evidence="1">The sequence shown here is derived from an EMBL/GenBank/DDBJ whole genome shotgun (WGS) entry which is preliminary data.</text>
</comment>